<dbReference type="AlphaFoldDB" id="A0ABD0MA18"/>
<comment type="caution">
    <text evidence="2">The sequence shown here is derived from an EMBL/GenBank/DDBJ whole genome shotgun (WGS) entry which is preliminary data.</text>
</comment>
<name>A0ABD0MA18_9CAEN</name>
<proteinExistence type="predicted"/>
<evidence type="ECO:0000313" key="3">
    <source>
        <dbReference type="Proteomes" id="UP001519460"/>
    </source>
</evidence>
<keyword evidence="3" id="KW-1185">Reference proteome</keyword>
<feature type="non-terminal residue" evidence="2">
    <location>
        <position position="115"/>
    </location>
</feature>
<feature type="region of interest" description="Disordered" evidence="1">
    <location>
        <begin position="24"/>
        <end position="76"/>
    </location>
</feature>
<sequence length="115" mass="12371">GEEKASGPTEFSNGGFNTVVLSRCTSTHDPSSAPVMLQRPRNRPRVSSDAQAVRRNSKKRQRADDTAGQGQQRPNYAPVKLCPAFEEGHHLAAPCIYPATPGCVLRAGCNRGEVP</sequence>
<gene>
    <name evidence="2" type="ORF">BaRGS_00000299</name>
</gene>
<evidence type="ECO:0000256" key="1">
    <source>
        <dbReference type="SAM" id="MobiDB-lite"/>
    </source>
</evidence>
<protein>
    <submittedName>
        <fullName evidence="2">Uncharacterized protein</fullName>
    </submittedName>
</protein>
<dbReference type="EMBL" id="JACVVK020000001">
    <property type="protein sequence ID" value="KAK7508733.1"/>
    <property type="molecule type" value="Genomic_DNA"/>
</dbReference>
<evidence type="ECO:0000313" key="2">
    <source>
        <dbReference type="EMBL" id="KAK7508733.1"/>
    </source>
</evidence>
<accession>A0ABD0MA18</accession>
<reference evidence="2 3" key="1">
    <citation type="journal article" date="2023" name="Sci. Data">
        <title>Genome assembly of the Korean intertidal mud-creeper Batillaria attramentaria.</title>
        <authorList>
            <person name="Patra A.K."/>
            <person name="Ho P.T."/>
            <person name="Jun S."/>
            <person name="Lee S.J."/>
            <person name="Kim Y."/>
            <person name="Won Y.J."/>
        </authorList>
    </citation>
    <scope>NUCLEOTIDE SEQUENCE [LARGE SCALE GENOMIC DNA]</scope>
    <source>
        <strain evidence="2">Wonlab-2016</strain>
    </source>
</reference>
<organism evidence="2 3">
    <name type="scientific">Batillaria attramentaria</name>
    <dbReference type="NCBI Taxonomy" id="370345"/>
    <lineage>
        <taxon>Eukaryota</taxon>
        <taxon>Metazoa</taxon>
        <taxon>Spiralia</taxon>
        <taxon>Lophotrochozoa</taxon>
        <taxon>Mollusca</taxon>
        <taxon>Gastropoda</taxon>
        <taxon>Caenogastropoda</taxon>
        <taxon>Sorbeoconcha</taxon>
        <taxon>Cerithioidea</taxon>
        <taxon>Batillariidae</taxon>
        <taxon>Batillaria</taxon>
    </lineage>
</organism>
<feature type="non-terminal residue" evidence="2">
    <location>
        <position position="1"/>
    </location>
</feature>
<dbReference type="Proteomes" id="UP001519460">
    <property type="component" value="Unassembled WGS sequence"/>
</dbReference>